<keyword evidence="7" id="KW-1185">Reference proteome</keyword>
<dbReference type="OrthoDB" id="3941296at2759"/>
<keyword evidence="2 5" id="KW-0812">Transmembrane</keyword>
<dbReference type="GO" id="GO:0016020">
    <property type="term" value="C:membrane"/>
    <property type="evidence" value="ECO:0007669"/>
    <property type="project" value="UniProtKB-SubCell"/>
</dbReference>
<accession>A0A6A6DN94</accession>
<proteinExistence type="predicted"/>
<evidence type="ECO:0000313" key="6">
    <source>
        <dbReference type="EMBL" id="KAF2180473.1"/>
    </source>
</evidence>
<reference evidence="6" key="1">
    <citation type="journal article" date="2020" name="Stud. Mycol.">
        <title>101 Dothideomycetes genomes: a test case for predicting lifestyles and emergence of pathogens.</title>
        <authorList>
            <person name="Haridas S."/>
            <person name="Albert R."/>
            <person name="Binder M."/>
            <person name="Bloem J."/>
            <person name="Labutti K."/>
            <person name="Salamov A."/>
            <person name="Andreopoulos B."/>
            <person name="Baker S."/>
            <person name="Barry K."/>
            <person name="Bills G."/>
            <person name="Bluhm B."/>
            <person name="Cannon C."/>
            <person name="Castanera R."/>
            <person name="Culley D."/>
            <person name="Daum C."/>
            <person name="Ezra D."/>
            <person name="Gonzalez J."/>
            <person name="Henrissat B."/>
            <person name="Kuo A."/>
            <person name="Liang C."/>
            <person name="Lipzen A."/>
            <person name="Lutzoni F."/>
            <person name="Magnuson J."/>
            <person name="Mondo S."/>
            <person name="Nolan M."/>
            <person name="Ohm R."/>
            <person name="Pangilinan J."/>
            <person name="Park H.-J."/>
            <person name="Ramirez L."/>
            <person name="Alfaro M."/>
            <person name="Sun H."/>
            <person name="Tritt A."/>
            <person name="Yoshinaga Y."/>
            <person name="Zwiers L.-H."/>
            <person name="Turgeon B."/>
            <person name="Goodwin S."/>
            <person name="Spatafora J."/>
            <person name="Crous P."/>
            <person name="Grigoriev I."/>
        </authorList>
    </citation>
    <scope>NUCLEOTIDE SEQUENCE</scope>
    <source>
        <strain evidence="6">CBS 207.26</strain>
    </source>
</reference>
<dbReference type="EMBL" id="ML994657">
    <property type="protein sequence ID" value="KAF2180473.1"/>
    <property type="molecule type" value="Genomic_DNA"/>
</dbReference>
<evidence type="ECO:0000256" key="3">
    <source>
        <dbReference type="ARBA" id="ARBA00022989"/>
    </source>
</evidence>
<dbReference type="Gene3D" id="1.20.58.340">
    <property type="entry name" value="Magnesium transport protein CorA, transmembrane region"/>
    <property type="match status" value="1"/>
</dbReference>
<protein>
    <submittedName>
        <fullName evidence="6">Uncharacterized protein</fullName>
    </submittedName>
</protein>
<dbReference type="Proteomes" id="UP000800200">
    <property type="component" value="Unassembled WGS sequence"/>
</dbReference>
<evidence type="ECO:0000256" key="4">
    <source>
        <dbReference type="ARBA" id="ARBA00023136"/>
    </source>
</evidence>
<keyword evidence="4 5" id="KW-0472">Membrane</keyword>
<gene>
    <name evidence="6" type="ORF">K469DRAFT_271607</name>
</gene>
<evidence type="ECO:0000313" key="7">
    <source>
        <dbReference type="Proteomes" id="UP000800200"/>
    </source>
</evidence>
<organism evidence="6 7">
    <name type="scientific">Zopfia rhizophila CBS 207.26</name>
    <dbReference type="NCBI Taxonomy" id="1314779"/>
    <lineage>
        <taxon>Eukaryota</taxon>
        <taxon>Fungi</taxon>
        <taxon>Dikarya</taxon>
        <taxon>Ascomycota</taxon>
        <taxon>Pezizomycotina</taxon>
        <taxon>Dothideomycetes</taxon>
        <taxon>Dothideomycetes incertae sedis</taxon>
        <taxon>Zopfiaceae</taxon>
        <taxon>Zopfia</taxon>
    </lineage>
</organism>
<feature type="transmembrane region" description="Helical" evidence="5">
    <location>
        <begin position="122"/>
        <end position="144"/>
    </location>
</feature>
<dbReference type="InterPro" id="IPR002523">
    <property type="entry name" value="MgTranspt_CorA/ZnTranspt_ZntB"/>
</dbReference>
<evidence type="ECO:0000256" key="5">
    <source>
        <dbReference type="SAM" id="Phobius"/>
    </source>
</evidence>
<evidence type="ECO:0000256" key="1">
    <source>
        <dbReference type="ARBA" id="ARBA00004141"/>
    </source>
</evidence>
<dbReference type="AlphaFoldDB" id="A0A6A6DN94"/>
<comment type="subcellular location">
    <subcellularLocation>
        <location evidence="1">Membrane</location>
        <topology evidence="1">Multi-pass membrane protein</topology>
    </subcellularLocation>
</comment>
<dbReference type="GO" id="GO:0046873">
    <property type="term" value="F:metal ion transmembrane transporter activity"/>
    <property type="evidence" value="ECO:0007669"/>
    <property type="project" value="InterPro"/>
</dbReference>
<dbReference type="InterPro" id="IPR045863">
    <property type="entry name" value="CorA_TM1_TM2"/>
</dbReference>
<keyword evidence="3 5" id="KW-1133">Transmembrane helix</keyword>
<sequence length="190" mass="21561">MPRLDELPGILEQSNNLARISRYLSRLEEFISFFLSVQELLQPDELRSPSHDAAPYCSNHVKKRAKFEAERARQKVFHEQNLCKSYIAPFDNLIQMMISYSTTQITSRLDSGRRVAEQFAKIGIILAAITGIVSPLSLITSFYGMNVKEFTPEAVATLYGFWTVGLPVLLFSLVLGVFLGLWLFAEPRKI</sequence>
<name>A0A6A6DN94_9PEZI</name>
<dbReference type="Pfam" id="PF01544">
    <property type="entry name" value="CorA"/>
    <property type="match status" value="1"/>
</dbReference>
<evidence type="ECO:0000256" key="2">
    <source>
        <dbReference type="ARBA" id="ARBA00022692"/>
    </source>
</evidence>
<feature type="transmembrane region" description="Helical" evidence="5">
    <location>
        <begin position="164"/>
        <end position="185"/>
    </location>
</feature>
<dbReference type="SUPFAM" id="SSF144083">
    <property type="entry name" value="Magnesium transport protein CorA, transmembrane region"/>
    <property type="match status" value="1"/>
</dbReference>